<feature type="region of interest" description="Disordered" evidence="1">
    <location>
        <begin position="97"/>
        <end position="120"/>
    </location>
</feature>
<keyword evidence="6" id="KW-1185">Reference proteome</keyword>
<evidence type="ECO:0000256" key="1">
    <source>
        <dbReference type="SAM" id="MobiDB-lite"/>
    </source>
</evidence>
<dbReference type="InterPro" id="IPR007393">
    <property type="entry name" value="YlxR_dom"/>
</dbReference>
<dbReference type="EMBL" id="JASNUO010000003">
    <property type="protein sequence ID" value="MDK4247100.1"/>
    <property type="molecule type" value="Genomic_DNA"/>
</dbReference>
<sequence>MSQTQRLRTCIATRQRMPDTELLRVVIDANDPHGSRAVADPFRRLPGRGAWISPTLSALELAERKHAFKRALRTSASVDTGQVRRYLEAQCENVQGEKVPCAEQPAQDSYTPELKRKTEH</sequence>
<evidence type="ECO:0000313" key="5">
    <source>
        <dbReference type="Proteomes" id="UP001230317"/>
    </source>
</evidence>
<dbReference type="InterPro" id="IPR035931">
    <property type="entry name" value="YlxR-like_sf"/>
</dbReference>
<dbReference type="RefSeq" id="WP_005278765.1">
    <property type="nucleotide sequence ID" value="NZ_CP046605.1"/>
</dbReference>
<evidence type="ECO:0000313" key="6">
    <source>
        <dbReference type="Proteomes" id="UP001239414"/>
    </source>
</evidence>
<comment type="caution">
    <text evidence="4">The sequence shown here is derived from an EMBL/GenBank/DDBJ whole genome shotgun (WGS) entry which is preliminary data.</text>
</comment>
<dbReference type="InterPro" id="IPR037465">
    <property type="entry name" value="YlxR"/>
</dbReference>
<evidence type="ECO:0000313" key="3">
    <source>
        <dbReference type="EMBL" id="MDK4247100.1"/>
    </source>
</evidence>
<accession>A0AAP4C1Z0</accession>
<evidence type="ECO:0000313" key="4">
    <source>
        <dbReference type="EMBL" id="MDK4334933.1"/>
    </source>
</evidence>
<dbReference type="GeneID" id="81675530"/>
<dbReference type="EMBL" id="JASNVU010000006">
    <property type="protein sequence ID" value="MDK4334933.1"/>
    <property type="molecule type" value="Genomic_DNA"/>
</dbReference>
<dbReference type="Proteomes" id="UP001239414">
    <property type="component" value="Unassembled WGS sequence"/>
</dbReference>
<dbReference type="PANTHER" id="PTHR34215:SF1">
    <property type="entry name" value="YLXR DOMAIN-CONTAINING PROTEIN"/>
    <property type="match status" value="1"/>
</dbReference>
<dbReference type="AlphaFoldDB" id="A0AAP4C1Z0"/>
<dbReference type="Pfam" id="PF04296">
    <property type="entry name" value="YlxR"/>
    <property type="match status" value="1"/>
</dbReference>
<reference evidence="4 6" key="1">
    <citation type="submission" date="2023-05" db="EMBL/GenBank/DDBJ databases">
        <title>Metabolic capabilities are highly conserved among human nasal-associated Corynebacterium species in pangenomic analyses.</title>
        <authorList>
            <person name="Tran T.H."/>
            <person name="Roberts A.Q."/>
            <person name="Escapa I.F."/>
            <person name="Gao W."/>
            <person name="Conlan S."/>
            <person name="Kong H."/>
            <person name="Segre J.A."/>
            <person name="Kelly M.S."/>
            <person name="Lemon K.P."/>
        </authorList>
    </citation>
    <scope>NUCLEOTIDE SEQUENCE</scope>
    <source>
        <strain evidence="4">KPL2618</strain>
        <strain evidence="3 6">KPL3802</strain>
    </source>
</reference>
<dbReference type="PANTHER" id="PTHR34215">
    <property type="entry name" value="BLL0784 PROTEIN"/>
    <property type="match status" value="1"/>
</dbReference>
<dbReference type="Proteomes" id="UP001230317">
    <property type="component" value="Unassembled WGS sequence"/>
</dbReference>
<organism evidence="4 5">
    <name type="scientific">Corynebacterium accolens</name>
    <dbReference type="NCBI Taxonomy" id="38284"/>
    <lineage>
        <taxon>Bacteria</taxon>
        <taxon>Bacillati</taxon>
        <taxon>Actinomycetota</taxon>
        <taxon>Actinomycetes</taxon>
        <taxon>Mycobacteriales</taxon>
        <taxon>Corynebacteriaceae</taxon>
        <taxon>Corynebacterium</taxon>
    </lineage>
</organism>
<gene>
    <name evidence="3" type="ORF">QPX34_03545</name>
    <name evidence="4" type="ORF">QPX58_05820</name>
</gene>
<name>A0AAP4C1Z0_9CORY</name>
<protein>
    <submittedName>
        <fullName evidence="4">YlxR family protein</fullName>
    </submittedName>
</protein>
<proteinExistence type="predicted"/>
<dbReference type="Gene3D" id="3.30.1230.10">
    <property type="entry name" value="YlxR-like"/>
    <property type="match status" value="1"/>
</dbReference>
<dbReference type="SUPFAM" id="SSF64376">
    <property type="entry name" value="YlxR-like"/>
    <property type="match status" value="1"/>
</dbReference>
<evidence type="ECO:0000259" key="2">
    <source>
        <dbReference type="Pfam" id="PF04296"/>
    </source>
</evidence>
<feature type="domain" description="YlxR" evidence="2">
    <location>
        <begin position="8"/>
        <end position="84"/>
    </location>
</feature>